<reference evidence="2" key="1">
    <citation type="submission" date="2018-11" db="EMBL/GenBank/DDBJ databases">
        <authorList>
            <consortium name="Pathogen Informatics"/>
        </authorList>
    </citation>
    <scope>NUCLEOTIDE SEQUENCE</scope>
</reference>
<dbReference type="Proteomes" id="UP000784294">
    <property type="component" value="Unassembled WGS sequence"/>
</dbReference>
<evidence type="ECO:0000256" key="1">
    <source>
        <dbReference type="SAM" id="MobiDB-lite"/>
    </source>
</evidence>
<dbReference type="OrthoDB" id="6247678at2759"/>
<dbReference type="EMBL" id="CAAALY010024295">
    <property type="protein sequence ID" value="VEL15348.1"/>
    <property type="molecule type" value="Genomic_DNA"/>
</dbReference>
<organism evidence="2 3">
    <name type="scientific">Protopolystoma xenopodis</name>
    <dbReference type="NCBI Taxonomy" id="117903"/>
    <lineage>
        <taxon>Eukaryota</taxon>
        <taxon>Metazoa</taxon>
        <taxon>Spiralia</taxon>
        <taxon>Lophotrochozoa</taxon>
        <taxon>Platyhelminthes</taxon>
        <taxon>Monogenea</taxon>
        <taxon>Polyopisthocotylea</taxon>
        <taxon>Polystomatidea</taxon>
        <taxon>Polystomatidae</taxon>
        <taxon>Protopolystoma</taxon>
    </lineage>
</organism>
<dbReference type="AlphaFoldDB" id="A0A448WM91"/>
<evidence type="ECO:0000313" key="2">
    <source>
        <dbReference type="EMBL" id="VEL15348.1"/>
    </source>
</evidence>
<feature type="compositionally biased region" description="Basic and acidic residues" evidence="1">
    <location>
        <begin position="251"/>
        <end position="263"/>
    </location>
</feature>
<proteinExistence type="predicted"/>
<feature type="compositionally biased region" description="Basic and acidic residues" evidence="1">
    <location>
        <begin position="281"/>
        <end position="291"/>
    </location>
</feature>
<keyword evidence="3" id="KW-1185">Reference proteome</keyword>
<gene>
    <name evidence="2" type="ORF">PXEA_LOCUS8788</name>
</gene>
<feature type="region of interest" description="Disordered" evidence="1">
    <location>
        <begin position="155"/>
        <end position="292"/>
    </location>
</feature>
<evidence type="ECO:0000313" key="3">
    <source>
        <dbReference type="Proteomes" id="UP000784294"/>
    </source>
</evidence>
<feature type="compositionally biased region" description="Acidic residues" evidence="1">
    <location>
        <begin position="174"/>
        <end position="185"/>
    </location>
</feature>
<comment type="caution">
    <text evidence="2">The sequence shown here is derived from an EMBL/GenBank/DDBJ whole genome shotgun (WGS) entry which is preliminary data.</text>
</comment>
<sequence>MQAYTSLYTLHGFSWKRPLPLTQLVGDTPIISHILDRINDMHHEERHLSASRLLEGAGLESSFQVVDGLRSRQMTNDSCRGSGTPETSSLGTSAVDLMRAALSLFISIDQARRGLCRQVSRHLFILSMSPIDLTGLSSNPSISIVPDIGMSSERGSAVYQTGRERVISGGKDLEDYEDGDDDEDTKEFRSQRRPQRLTPRHQQHKRLGNEEKNTSSLGRLYVEGHSPEENEDIVPCSSSDTQSTEEAPEGAELRHAAIERDTDPTSSFVQNGHRVSMLRPSQDKSNGENVHDGFGNVNNHLFSIGGSCGLSSAGTINPLVELKSRGVALSVFSPVCLPSLVELYRLVNDDSVLLVADGCWQTIALCSKLLIYSFLWM</sequence>
<protein>
    <submittedName>
        <fullName evidence="2">Uncharacterized protein</fullName>
    </submittedName>
</protein>
<name>A0A448WM91_9PLAT</name>
<accession>A0A448WM91</accession>
<feature type="compositionally biased region" description="Polar residues" evidence="1">
    <location>
        <begin position="236"/>
        <end position="245"/>
    </location>
</feature>
<feature type="compositionally biased region" description="Basic residues" evidence="1">
    <location>
        <begin position="191"/>
        <end position="206"/>
    </location>
</feature>